<protein>
    <recommendedName>
        <fullName evidence="5">CBM-cenC domain-containing protein</fullName>
    </recommendedName>
</protein>
<evidence type="ECO:0008006" key="5">
    <source>
        <dbReference type="Google" id="ProtNLM"/>
    </source>
</evidence>
<dbReference type="EMBL" id="CAJPIJ010000095">
    <property type="protein sequence ID" value="CAG1974211.1"/>
    <property type="molecule type" value="Genomic_DNA"/>
</dbReference>
<organism evidence="4">
    <name type="scientific">Gibberella zeae</name>
    <name type="common">Wheat head blight fungus</name>
    <name type="synonym">Fusarium graminearum</name>
    <dbReference type="NCBI Taxonomy" id="5518"/>
    <lineage>
        <taxon>Eukaryota</taxon>
        <taxon>Fungi</taxon>
        <taxon>Dikarya</taxon>
        <taxon>Ascomycota</taxon>
        <taxon>Pezizomycotina</taxon>
        <taxon>Sordariomycetes</taxon>
        <taxon>Hypocreomycetidae</taxon>
        <taxon>Hypocreales</taxon>
        <taxon>Nectriaceae</taxon>
        <taxon>Fusarium</taxon>
    </lineage>
</organism>
<evidence type="ECO:0000313" key="3">
    <source>
        <dbReference type="EMBL" id="CAG1974211.1"/>
    </source>
</evidence>
<feature type="chain" id="PRO_5041126755" description="CBM-cenC domain-containing protein" evidence="2">
    <location>
        <begin position="22"/>
        <end position="531"/>
    </location>
</feature>
<evidence type="ECO:0000313" key="4">
    <source>
        <dbReference type="EMBL" id="VIO55664.1"/>
    </source>
</evidence>
<evidence type="ECO:0000256" key="1">
    <source>
        <dbReference type="SAM" id="MobiDB-lite"/>
    </source>
</evidence>
<feature type="compositionally biased region" description="Polar residues" evidence="1">
    <location>
        <begin position="160"/>
        <end position="176"/>
    </location>
</feature>
<keyword evidence="2" id="KW-0732">Signal</keyword>
<feature type="region of interest" description="Disordered" evidence="1">
    <location>
        <begin position="58"/>
        <end position="101"/>
    </location>
</feature>
<reference evidence="3" key="2">
    <citation type="submission" date="2021-03" db="EMBL/GenBank/DDBJ databases">
        <authorList>
            <person name="Alouane T."/>
            <person name="Langin T."/>
            <person name="Bonhomme L."/>
        </authorList>
    </citation>
    <scope>NUCLEOTIDE SEQUENCE</scope>
    <source>
        <strain evidence="3">MDC_Fg202</strain>
    </source>
</reference>
<feature type="region of interest" description="Disordered" evidence="1">
    <location>
        <begin position="160"/>
        <end position="183"/>
    </location>
</feature>
<reference evidence="4" key="1">
    <citation type="submission" date="2019-04" db="EMBL/GenBank/DDBJ databases">
        <authorList>
            <person name="Melise S."/>
            <person name="Noan J."/>
            <person name="Okalmin O."/>
        </authorList>
    </citation>
    <scope>NUCLEOTIDE SEQUENCE</scope>
    <source>
        <strain evidence="4">FN9</strain>
    </source>
</reference>
<feature type="signal peptide" evidence="2">
    <location>
        <begin position="1"/>
        <end position="21"/>
    </location>
</feature>
<name>A0A4E9DU00_GIBZA</name>
<proteinExistence type="predicted"/>
<dbReference type="AlphaFoldDB" id="A0A4E9DU00"/>
<sequence length="531" mass="57081">MVSVKLFTVLVTASGLWAVHAGKCKPHTSFLTLTSGASTTTSFSSSYFKSTDDEVDVASSTEHPTSTDSVETISSGMSASSATTLDQPTAPGSSLSDPTATIDSTVSSDDIVIDVSTFSSSPTSEILDDTATFGPSTTTTNAIEILTDATTLSDTAVLSDTTAPADTGDINASTGSDAPREASVSTGLTTFIEKTTTTDTATSAQSTSAEIIDTTETIVTTETTTSMDATTTEFTTISALDSASTTENLWTSTTIVSCPVYSNLLDDPSFEGENNAPNRWELKLQFDGTAVTYQKQSSNSQDVPRAHSGDQFVLLGTNVGTDMRRVVSLDKKKYQLWITYAAISDPDEDWGFNFIVVTRNGHAFRQLTNVPKGEPFVYREESTVFQGWKDDFIQPFVRLNSGSKPRLVAIDDIYVAEYVPSCVMTTEKSELCGGIQGFVGNSAKSYRMVTFDQGDVEICAQLCARDEIFSKKPKTNWELLLEREEEWCSTNGHVGNVPVLTACRLDIAKAQSAVACFMITRNGSVREKALL</sequence>
<dbReference type="Proteomes" id="UP000746612">
    <property type="component" value="Unassembled WGS sequence"/>
</dbReference>
<accession>A0A4E9DU00</accession>
<evidence type="ECO:0000256" key="2">
    <source>
        <dbReference type="SAM" id="SignalP"/>
    </source>
</evidence>
<feature type="compositionally biased region" description="Polar residues" evidence="1">
    <location>
        <begin position="58"/>
        <end position="99"/>
    </location>
</feature>
<dbReference type="EMBL" id="CAAKMV010000121">
    <property type="protein sequence ID" value="VIO55664.1"/>
    <property type="molecule type" value="Genomic_DNA"/>
</dbReference>
<gene>
    <name evidence="4" type="ORF">FUG_LOCUS178972</name>
    <name evidence="3" type="ORF">MDCFG202_LOCUS127031</name>
</gene>